<feature type="compositionally biased region" description="Low complexity" evidence="1">
    <location>
        <begin position="338"/>
        <end position="350"/>
    </location>
</feature>
<dbReference type="PANTHER" id="PTHR34985:SF1">
    <property type="entry name" value="SLR0554 PROTEIN"/>
    <property type="match status" value="1"/>
</dbReference>
<reference evidence="4" key="1">
    <citation type="submission" date="2020-04" db="EMBL/GenBank/DDBJ databases">
        <authorList>
            <person name="Chiriac C."/>
            <person name="Salcher M."/>
            <person name="Ghai R."/>
            <person name="Kavagutti S V."/>
        </authorList>
    </citation>
    <scope>NUCLEOTIDE SEQUENCE</scope>
</reference>
<dbReference type="CDD" id="cd01029">
    <property type="entry name" value="TOPRIM_primases"/>
    <property type="match status" value="1"/>
</dbReference>
<dbReference type="EMBL" id="LR796155">
    <property type="protein sequence ID" value="CAB4121914.1"/>
    <property type="molecule type" value="Genomic_DNA"/>
</dbReference>
<sequence>MDHITAFRDAIAAAGLSLPKQIIDDGKRHRFSSNGTPRDDSGWYILHGDDRPAGAFGCWRQQISVSWKHDGQKREFSPAEREAWRQRMQAIEGEREAERQRALTRAADKAQEMFGAATDAGERGHGYLTRKGIPGFGAKVLRDQLLIPMRHGPKDLVGLQVIQPDGSRKFLTGTPAAGAYTVIGRPSATGSIVICEGYATGVSIHLATQACVVVAFSAGNLKAVAEKITRAIPKGMIMVGADDDAFTDGNPGVTAAQSTGLSVVIPRWAGDRQRQTDFNDLHLSEGLEAVRACFEQVPVPPRVDRSETTQPESGGGAQASENPVSTVGPALSSRDPDSAQSPPAAAPARQSGGGVVDYYSWLPDTNDKGKPLSTIENVAEVCRRLGVVIRYNVISKEEEILIPHAGFSVDNKQNASIAWLLSECAKFRMPIDQVPPFITYLGDQNQYNPVVQWITSKRWDGQDHLTDLLDTVGVKNEMSDERVGQMKRAFITRWMISAVAAAFRPTGVSAHGVLVFQGAQYVGKTKWFKQLVPAGLDVLKDGMLLRPDDRDSVMKCVSNWLVELGEIDATFRKSDVAALKSFLTSDRDILRRAYARKESTYARRTVFFASVNPKNYLHDETGNRRYWTIEVERLDHDHDINMQQVWAQVHALWEGGESWFLQPDEMDLLNAHNKDFEVIDPIEELLSTRLAWTEGEYGWRWRSATDVLISLGHQHCTKAEATKAGIIIRKLNGDRSKRSGNSRLLFVPDT</sequence>
<dbReference type="InterPro" id="IPR007936">
    <property type="entry name" value="VapE-like_dom"/>
</dbReference>
<evidence type="ECO:0000256" key="1">
    <source>
        <dbReference type="SAM" id="MobiDB-lite"/>
    </source>
</evidence>
<gene>
    <name evidence="4" type="ORF">UFOVP16_24</name>
</gene>
<accession>A0A6J5KII5</accession>
<organism evidence="4">
    <name type="scientific">uncultured Caudovirales phage</name>
    <dbReference type="NCBI Taxonomy" id="2100421"/>
    <lineage>
        <taxon>Viruses</taxon>
        <taxon>Duplodnaviria</taxon>
        <taxon>Heunggongvirae</taxon>
        <taxon>Uroviricota</taxon>
        <taxon>Caudoviricetes</taxon>
        <taxon>Peduoviridae</taxon>
        <taxon>Maltschvirus</taxon>
        <taxon>Maltschvirus maltsch</taxon>
    </lineage>
</organism>
<protein>
    <submittedName>
        <fullName evidence="4">Archaeal primase DnaG/twinkle, TOPRIM domain</fullName>
    </submittedName>
</protein>
<proteinExistence type="predicted"/>
<feature type="domain" description="Virulence-associated protein E-like" evidence="2">
    <location>
        <begin position="455"/>
        <end position="677"/>
    </location>
</feature>
<dbReference type="InterPro" id="IPR006171">
    <property type="entry name" value="TOPRIM_dom"/>
</dbReference>
<feature type="domain" description="Toprim" evidence="3">
    <location>
        <begin position="192"/>
        <end position="286"/>
    </location>
</feature>
<name>A0A6J5KII5_9CAUD</name>
<feature type="region of interest" description="Disordered" evidence="1">
    <location>
        <begin position="298"/>
        <end position="352"/>
    </location>
</feature>
<dbReference type="PANTHER" id="PTHR34985">
    <property type="entry name" value="SLR0554 PROTEIN"/>
    <property type="match status" value="1"/>
</dbReference>
<evidence type="ECO:0000259" key="2">
    <source>
        <dbReference type="Pfam" id="PF05272"/>
    </source>
</evidence>
<evidence type="ECO:0000259" key="3">
    <source>
        <dbReference type="Pfam" id="PF13362"/>
    </source>
</evidence>
<evidence type="ECO:0000313" key="4">
    <source>
        <dbReference type="EMBL" id="CAB4121914.1"/>
    </source>
</evidence>
<dbReference type="InterPro" id="IPR034154">
    <property type="entry name" value="TOPRIM_DnaG/twinkle"/>
</dbReference>
<dbReference type="Pfam" id="PF13362">
    <property type="entry name" value="Toprim_3"/>
    <property type="match status" value="1"/>
</dbReference>
<dbReference type="Pfam" id="PF05272">
    <property type="entry name" value="VapE-like_dom"/>
    <property type="match status" value="1"/>
</dbReference>